<evidence type="ECO:0000313" key="7">
    <source>
        <dbReference type="Proteomes" id="UP000002489"/>
    </source>
</evidence>
<dbReference type="STRING" id="426428.A0A0D2XSP1"/>
<evidence type="ECO:0000256" key="3">
    <source>
        <dbReference type="ARBA" id="ARBA00022692"/>
    </source>
</evidence>
<evidence type="ECO:0000256" key="1">
    <source>
        <dbReference type="ARBA" id="ARBA00004127"/>
    </source>
</evidence>
<comment type="subcellular location">
    <subcellularLocation>
        <location evidence="1">Endomembrane system</location>
        <topology evidence="1">Multi-pass membrane protein</topology>
    </subcellularLocation>
</comment>
<sequence length="78" mass="8410">MVPYFCFKNVYHALFASIGISVVILLTFGYVKAHITGLDTKESAFSAVQTLVVGAFAAATSYGIVRGLDRQFKMNGSV</sequence>
<protein>
    <submittedName>
        <fullName evidence="6">Uncharacterized protein</fullName>
    </submittedName>
</protein>
<evidence type="ECO:0000313" key="6">
    <source>
        <dbReference type="EnsemblFungi" id="FOXG_06993P0"/>
    </source>
</evidence>
<dbReference type="GO" id="GO:0030026">
    <property type="term" value="P:intracellular manganese ion homeostasis"/>
    <property type="evidence" value="ECO:0007669"/>
    <property type="project" value="InterPro"/>
</dbReference>
<accession>A0A0D2XSP1</accession>
<dbReference type="EnsemblFungi" id="FOXG_06993T0">
    <property type="protein sequence ID" value="FOXG_06993P0"/>
    <property type="gene ID" value="FOXG_06993"/>
</dbReference>
<evidence type="ECO:0000256" key="4">
    <source>
        <dbReference type="ARBA" id="ARBA00022989"/>
    </source>
</evidence>
<keyword evidence="4" id="KW-1133">Transmembrane helix</keyword>
<dbReference type="VEuPathDB" id="FungiDB:FOXG_06993"/>
<reference evidence="7" key="1">
    <citation type="journal article" date="2012" name="Mol. Plant Microbe Interact.">
        <title>A highly conserved effector in Fusarium oxysporum is required for full virulence on Arabidopsis.</title>
        <authorList>
            <person name="Thatcher L.F."/>
            <person name="Gardiner D.M."/>
            <person name="Kazan K."/>
            <person name="Manners J."/>
        </authorList>
    </citation>
    <scope>NUCLEOTIDE SEQUENCE [LARGE SCALE GENOMIC DNA]</scope>
    <source>
        <strain evidence="7">Fo5176</strain>
    </source>
</reference>
<comment type="similarity">
    <text evidence="2">Belongs to the CCC1 family.</text>
</comment>
<evidence type="ECO:0000256" key="2">
    <source>
        <dbReference type="ARBA" id="ARBA00007049"/>
    </source>
</evidence>
<dbReference type="GO" id="GO:0012505">
    <property type="term" value="C:endomembrane system"/>
    <property type="evidence" value="ECO:0007669"/>
    <property type="project" value="UniProtKB-SubCell"/>
</dbReference>
<organism evidence="6 7">
    <name type="scientific">Fusarium oxysporum (strain Fo5176)</name>
    <name type="common">Fusarium vascular wilt</name>
    <dbReference type="NCBI Taxonomy" id="660025"/>
    <lineage>
        <taxon>Eukaryota</taxon>
        <taxon>Fungi</taxon>
        <taxon>Dikarya</taxon>
        <taxon>Ascomycota</taxon>
        <taxon>Pezizomycotina</taxon>
        <taxon>Sordariomycetes</taxon>
        <taxon>Hypocreomycetidae</taxon>
        <taxon>Hypocreales</taxon>
        <taxon>Nectriaceae</taxon>
        <taxon>Fusarium</taxon>
        <taxon>Fusarium oxysporum species complex</taxon>
    </lineage>
</organism>
<reference evidence="6" key="2">
    <citation type="submission" date="2025-08" db="UniProtKB">
        <authorList>
            <consortium name="EnsemblFungi"/>
        </authorList>
    </citation>
    <scope>IDENTIFICATION</scope>
    <source>
        <strain evidence="6">4287 / CBS 123668 / FGSC 9935 / NRRL 34936</strain>
    </source>
</reference>
<keyword evidence="3" id="KW-0812">Transmembrane</keyword>
<name>A0A0D2XSP1_FUSOF</name>
<dbReference type="AlphaFoldDB" id="A0A0D2XSP1"/>
<keyword evidence="5" id="KW-0472">Membrane</keyword>
<dbReference type="Proteomes" id="UP000002489">
    <property type="component" value="Unassembled WGS sequence"/>
</dbReference>
<dbReference type="GO" id="GO:0005384">
    <property type="term" value="F:manganese ion transmembrane transporter activity"/>
    <property type="evidence" value="ECO:0007669"/>
    <property type="project" value="InterPro"/>
</dbReference>
<gene>
    <name evidence="6" type="primary">28948758</name>
</gene>
<proteinExistence type="inferred from homology"/>
<dbReference type="InterPro" id="IPR008217">
    <property type="entry name" value="Ccc1_fam"/>
</dbReference>
<dbReference type="Pfam" id="PF01988">
    <property type="entry name" value="VIT1"/>
    <property type="match status" value="1"/>
</dbReference>
<evidence type="ECO:0000256" key="5">
    <source>
        <dbReference type="ARBA" id="ARBA00023136"/>
    </source>
</evidence>